<dbReference type="PANTHER" id="PTHR20883:SF46">
    <property type="entry name" value="PHYTANOYL-COA HYDROXYLASE"/>
    <property type="match status" value="1"/>
</dbReference>
<name>A0ABW2ZA72_9SPHI</name>
<protein>
    <submittedName>
        <fullName evidence="1">Phytanoyl-CoA dioxygenase family protein</fullName>
    </submittedName>
</protein>
<proteinExistence type="predicted"/>
<accession>A0ABW2ZA72</accession>
<dbReference type="EMBL" id="JBHTIA010000002">
    <property type="protein sequence ID" value="MFD0763254.1"/>
    <property type="molecule type" value="Genomic_DNA"/>
</dbReference>
<evidence type="ECO:0000313" key="2">
    <source>
        <dbReference type="Proteomes" id="UP001597073"/>
    </source>
</evidence>
<dbReference type="Gene3D" id="2.60.120.620">
    <property type="entry name" value="q2cbj1_9rhob like domain"/>
    <property type="match status" value="1"/>
</dbReference>
<dbReference type="InterPro" id="IPR008775">
    <property type="entry name" value="Phytyl_CoA_dOase-like"/>
</dbReference>
<sequence length="272" mass="30401">MNTSVSQSQIDYYQENGFVVIEDFLTPDELNYWRETVMNAIANRAGQKIPGKAGKVGEDDGINNDADYFSKVFDQMINLWQTDEKVKELICNPCIGEMAANLAGVDGIKIWHDQALFKKPWANPTSWHLDTPFWSFSDRRALSIWIALDDATLENGCLFFIPGSHKKTGFENPGIGKNMDSIFEYYPGIKNLPSVAAPMKAGSCSFHNGLTIHGANANMTSGSRRAMTCAYMPNGSRYNGIQNILTDEQISELKIGDLLNDEHQTPLIYNKE</sequence>
<evidence type="ECO:0000313" key="1">
    <source>
        <dbReference type="EMBL" id="MFD0763254.1"/>
    </source>
</evidence>
<dbReference type="Proteomes" id="UP001597073">
    <property type="component" value="Unassembled WGS sequence"/>
</dbReference>
<reference evidence="2" key="1">
    <citation type="journal article" date="2019" name="Int. J. Syst. Evol. Microbiol.">
        <title>The Global Catalogue of Microorganisms (GCM) 10K type strain sequencing project: providing services to taxonomists for standard genome sequencing and annotation.</title>
        <authorList>
            <consortium name="The Broad Institute Genomics Platform"/>
            <consortium name="The Broad Institute Genome Sequencing Center for Infectious Disease"/>
            <person name="Wu L."/>
            <person name="Ma J."/>
        </authorList>
    </citation>
    <scope>NUCLEOTIDE SEQUENCE [LARGE SCALE GENOMIC DNA]</scope>
    <source>
        <strain evidence="2">CCUG 60742</strain>
    </source>
</reference>
<keyword evidence="1" id="KW-0223">Dioxygenase</keyword>
<comment type="caution">
    <text evidence="1">The sequence shown here is derived from an EMBL/GenBank/DDBJ whole genome shotgun (WGS) entry which is preliminary data.</text>
</comment>
<keyword evidence="2" id="KW-1185">Reference proteome</keyword>
<gene>
    <name evidence="1" type="ORF">ACFQZI_00215</name>
</gene>
<dbReference type="GO" id="GO:0051213">
    <property type="term" value="F:dioxygenase activity"/>
    <property type="evidence" value="ECO:0007669"/>
    <property type="project" value="UniProtKB-KW"/>
</dbReference>
<dbReference type="SUPFAM" id="SSF51197">
    <property type="entry name" value="Clavaminate synthase-like"/>
    <property type="match status" value="1"/>
</dbReference>
<dbReference type="Pfam" id="PF05721">
    <property type="entry name" value="PhyH"/>
    <property type="match status" value="1"/>
</dbReference>
<dbReference type="PANTHER" id="PTHR20883">
    <property type="entry name" value="PHYTANOYL-COA DIOXYGENASE DOMAIN CONTAINING 1"/>
    <property type="match status" value="1"/>
</dbReference>
<organism evidence="1 2">
    <name type="scientific">Mucilaginibacter lutimaris</name>
    <dbReference type="NCBI Taxonomy" id="931629"/>
    <lineage>
        <taxon>Bacteria</taxon>
        <taxon>Pseudomonadati</taxon>
        <taxon>Bacteroidota</taxon>
        <taxon>Sphingobacteriia</taxon>
        <taxon>Sphingobacteriales</taxon>
        <taxon>Sphingobacteriaceae</taxon>
        <taxon>Mucilaginibacter</taxon>
    </lineage>
</organism>
<dbReference type="RefSeq" id="WP_377137153.1">
    <property type="nucleotide sequence ID" value="NZ_JBHTIA010000002.1"/>
</dbReference>
<keyword evidence="1" id="KW-0560">Oxidoreductase</keyword>